<evidence type="ECO:0000313" key="2">
    <source>
        <dbReference type="Proteomes" id="UP000306319"/>
    </source>
</evidence>
<sequence>MDRALYALTEQRRLLQLEYQSEKESYCRMTEKIGVSRLADRGDAWFPLRIGRTYYNSLNQRVLEVMRTSGDDADHNFEYGKPVSLFVAKTDGIVRHIFSGTVSFVDEDRMAVTIAESADVSALSTGEAGVVMSFDETTYRLMFEAIDRTISAKGRLGELRDLIYSGRKCEELTFTPMRFPYLNSTQEEGVNKVLRAKDVAIVHGPPGTGKTTTLVEAIHETLRRESQVLVCAQSNMAVDWISEKLTDRGINVLRIGNPTRVNDKMLSFTYERRFETHPDYPTLWSIRKTIRELQGARRHGTDQWHQKMDRLKSRATELEIRINNDLFSSAHVIASTLAGSANRLLEGMKFSTLFIDEAAQALEAACWIPMRRVGRVILAGDHCQLPPTVKCYEAMKGGLGKSLMERIVENHPETVTLLRMQYRMNEEIMRFSSDNFYHGAMVAAPDVKYRGILDYDSPIEWVDTAGLHGLESGEHEESKDMVQFRESLTNGSYGRVNRDEALLTLLTLQNYIERIGKERFLEERIDVGVISPYRAQVRYLRHLIKHTPFFKPFRSSITVNTVDGFQGQERDVIVISMVRSNEEGNIGFLRDLRRMNVAMTRARMKLIIIGDSTTLTAHPFYRKLYVRIAQGDM</sequence>
<keyword evidence="2" id="KW-1185">Reference proteome</keyword>
<dbReference type="EMBL" id="SRYB01000007">
    <property type="protein sequence ID" value="TGY79302.1"/>
    <property type="molecule type" value="Genomic_DNA"/>
</dbReference>
<keyword evidence="1" id="KW-0378">Hydrolase</keyword>
<protein>
    <submittedName>
        <fullName evidence="1">Helicase</fullName>
    </submittedName>
</protein>
<accession>A0AC61RI58</accession>
<organism evidence="1 2">
    <name type="scientific">Lepagella muris</name>
    <dbReference type="NCBI Taxonomy" id="3032870"/>
    <lineage>
        <taxon>Bacteria</taxon>
        <taxon>Pseudomonadati</taxon>
        <taxon>Bacteroidota</taxon>
        <taxon>Bacteroidia</taxon>
        <taxon>Bacteroidales</taxon>
        <taxon>Muribaculaceae</taxon>
        <taxon>Lepagella</taxon>
    </lineage>
</organism>
<keyword evidence="1" id="KW-0547">Nucleotide-binding</keyword>
<comment type="caution">
    <text evidence="1">The sequence shown here is derived from an EMBL/GenBank/DDBJ whole genome shotgun (WGS) entry which is preliminary data.</text>
</comment>
<keyword evidence="1" id="KW-0067">ATP-binding</keyword>
<proteinExistence type="predicted"/>
<reference evidence="1" key="1">
    <citation type="submission" date="2019-04" db="EMBL/GenBank/DDBJ databases">
        <title>Microbes associate with the intestines of laboratory mice.</title>
        <authorList>
            <person name="Navarre W."/>
            <person name="Wong E."/>
            <person name="Huang K."/>
            <person name="Tropini C."/>
            <person name="Ng K."/>
            <person name="Yu B."/>
        </authorList>
    </citation>
    <scope>NUCLEOTIDE SEQUENCE</scope>
    <source>
        <strain evidence="1">NM04_E33</strain>
    </source>
</reference>
<evidence type="ECO:0000313" key="1">
    <source>
        <dbReference type="EMBL" id="TGY79302.1"/>
    </source>
</evidence>
<keyword evidence="1" id="KW-0347">Helicase</keyword>
<name>A0AC61RI58_9BACT</name>
<gene>
    <name evidence="1" type="ORF">E5331_06415</name>
</gene>
<dbReference type="Proteomes" id="UP000306319">
    <property type="component" value="Unassembled WGS sequence"/>
</dbReference>